<keyword evidence="3" id="KW-1185">Reference proteome</keyword>
<sequence length="116" mass="13616">MRQYKIGWFLSCKAMKMNLLTMFFVFSNIFKINNNNASKTSKSNASKISKTNASKINNRKDGYDGSTYDPLEDDDYNIDEGRPLNNLSRKNLERKEENDNNNYRNPAEWQEMLDQN</sequence>
<feature type="region of interest" description="Disordered" evidence="1">
    <location>
        <begin position="35"/>
        <end position="116"/>
    </location>
</feature>
<proteinExistence type="predicted"/>
<dbReference type="EMBL" id="CAJVQA010000895">
    <property type="protein sequence ID" value="CAG8494878.1"/>
    <property type="molecule type" value="Genomic_DNA"/>
</dbReference>
<comment type="caution">
    <text evidence="2">The sequence shown here is derived from an EMBL/GenBank/DDBJ whole genome shotgun (WGS) entry which is preliminary data.</text>
</comment>
<dbReference type="OrthoDB" id="2439441at2759"/>
<feature type="compositionally biased region" description="Low complexity" evidence="1">
    <location>
        <begin position="35"/>
        <end position="56"/>
    </location>
</feature>
<name>A0A9N8WSB3_9GLOM</name>
<evidence type="ECO:0000313" key="2">
    <source>
        <dbReference type="EMBL" id="CAG8494878.1"/>
    </source>
</evidence>
<reference evidence="2" key="1">
    <citation type="submission" date="2021-06" db="EMBL/GenBank/DDBJ databases">
        <authorList>
            <person name="Kallberg Y."/>
            <person name="Tangrot J."/>
            <person name="Rosling A."/>
        </authorList>
    </citation>
    <scope>NUCLEOTIDE SEQUENCE</scope>
    <source>
        <strain evidence="2">FL966</strain>
    </source>
</reference>
<organism evidence="2 3">
    <name type="scientific">Cetraspora pellucida</name>
    <dbReference type="NCBI Taxonomy" id="1433469"/>
    <lineage>
        <taxon>Eukaryota</taxon>
        <taxon>Fungi</taxon>
        <taxon>Fungi incertae sedis</taxon>
        <taxon>Mucoromycota</taxon>
        <taxon>Glomeromycotina</taxon>
        <taxon>Glomeromycetes</taxon>
        <taxon>Diversisporales</taxon>
        <taxon>Gigasporaceae</taxon>
        <taxon>Cetraspora</taxon>
    </lineage>
</organism>
<dbReference type="AlphaFoldDB" id="A0A9N8WSB3"/>
<dbReference type="Proteomes" id="UP000789759">
    <property type="component" value="Unassembled WGS sequence"/>
</dbReference>
<accession>A0A9N8WSB3</accession>
<evidence type="ECO:0000313" key="3">
    <source>
        <dbReference type="Proteomes" id="UP000789759"/>
    </source>
</evidence>
<evidence type="ECO:0000256" key="1">
    <source>
        <dbReference type="SAM" id="MobiDB-lite"/>
    </source>
</evidence>
<gene>
    <name evidence="2" type="ORF">CPELLU_LOCUS2164</name>
</gene>
<protein>
    <submittedName>
        <fullName evidence="2">21401_t:CDS:1</fullName>
    </submittedName>
</protein>